<evidence type="ECO:0000256" key="1">
    <source>
        <dbReference type="ARBA" id="ARBA00004304"/>
    </source>
</evidence>
<dbReference type="GO" id="GO:0015078">
    <property type="term" value="F:proton transmembrane transporter activity"/>
    <property type="evidence" value="ECO:0007669"/>
    <property type="project" value="InterPro"/>
</dbReference>
<evidence type="ECO:0000256" key="10">
    <source>
        <dbReference type="ARBA" id="ARBA00023128"/>
    </source>
</evidence>
<keyword evidence="9 12" id="KW-0406">Ion transport</keyword>
<organism evidence="14">
    <name type="scientific">Nephus includens</name>
    <dbReference type="NCBI Taxonomy" id="703267"/>
    <lineage>
        <taxon>Eukaryota</taxon>
        <taxon>Metazoa</taxon>
        <taxon>Ecdysozoa</taxon>
        <taxon>Arthropoda</taxon>
        <taxon>Hexapoda</taxon>
        <taxon>Insecta</taxon>
        <taxon>Pterygota</taxon>
        <taxon>Neoptera</taxon>
        <taxon>Endopterygota</taxon>
        <taxon>Coleoptera</taxon>
        <taxon>Polyphaga</taxon>
        <taxon>Cucujiformia</taxon>
        <taxon>Coccinelloidea</taxon>
        <taxon>Coccinellidae</taxon>
        <taxon>Scymninae</taxon>
        <taxon>Scymnini</taxon>
        <taxon>Nephus</taxon>
    </lineage>
</organism>
<gene>
    <name evidence="14" type="primary">atp8</name>
</gene>
<reference evidence="14" key="1">
    <citation type="journal article" date="2020" name="J. Zoolog. Syst. Evol. Res.">
        <title>First case of parthenogenesis in ladybirds (Coleoptera: Coccinellidae) suggests new mechanisms for the evolution of asexual reproduction.</title>
        <authorList>
            <person name="Magro A."/>
            <person name="Lecompte E."/>
            <person name="Hemptinne J.-L."/>
            <person name="Soares A.O."/>
            <person name="Dutrillaux A.-M."/>
            <person name="Murienne J."/>
            <person name="Fuersch H."/>
            <person name="Dutrillaux B."/>
        </authorList>
    </citation>
    <scope>NUCLEOTIDE SEQUENCE</scope>
    <source>
        <strain evidence="14">NeIn1</strain>
    </source>
</reference>
<keyword evidence="7 12" id="KW-0375">Hydrogen ion transport</keyword>
<keyword evidence="5 12" id="KW-0138">CF(0)</keyword>
<protein>
    <recommendedName>
        <fullName evidence="12">ATP synthase complex subunit 8</fullName>
    </recommendedName>
</protein>
<feature type="transmembrane region" description="Helical" evidence="13">
    <location>
        <begin position="12"/>
        <end position="31"/>
    </location>
</feature>
<dbReference type="GO" id="GO:0031966">
    <property type="term" value="C:mitochondrial membrane"/>
    <property type="evidence" value="ECO:0007669"/>
    <property type="project" value="UniProtKB-SubCell"/>
</dbReference>
<geneLocation type="mitochondrion" evidence="14"/>
<evidence type="ECO:0000256" key="3">
    <source>
        <dbReference type="ARBA" id="ARBA00011291"/>
    </source>
</evidence>
<dbReference type="GO" id="GO:0045259">
    <property type="term" value="C:proton-transporting ATP synthase complex"/>
    <property type="evidence" value="ECO:0007669"/>
    <property type="project" value="UniProtKB-KW"/>
</dbReference>
<comment type="subcellular location">
    <subcellularLocation>
        <location evidence="1 12">Mitochondrion membrane</location>
        <topology evidence="1 12">Single-pass membrane protein</topology>
    </subcellularLocation>
</comment>
<keyword evidence="6 12" id="KW-0812">Transmembrane</keyword>
<dbReference type="InterPro" id="IPR001421">
    <property type="entry name" value="ATP8_metazoa"/>
</dbReference>
<dbReference type="EMBL" id="MN164642">
    <property type="protein sequence ID" value="QJF72850.1"/>
    <property type="molecule type" value="Genomic_DNA"/>
</dbReference>
<keyword evidence="10 12" id="KW-0496">Mitochondrion</keyword>
<evidence type="ECO:0000313" key="14">
    <source>
        <dbReference type="EMBL" id="QJF72850.1"/>
    </source>
</evidence>
<dbReference type="GO" id="GO:0015986">
    <property type="term" value="P:proton motive force-driven ATP synthesis"/>
    <property type="evidence" value="ECO:0007669"/>
    <property type="project" value="InterPro"/>
</dbReference>
<proteinExistence type="inferred from homology"/>
<comment type="similarity">
    <text evidence="2 12">Belongs to the ATPase protein 8 family.</text>
</comment>
<evidence type="ECO:0000256" key="13">
    <source>
        <dbReference type="SAM" id="Phobius"/>
    </source>
</evidence>
<evidence type="ECO:0000256" key="6">
    <source>
        <dbReference type="ARBA" id="ARBA00022692"/>
    </source>
</evidence>
<evidence type="ECO:0000256" key="2">
    <source>
        <dbReference type="ARBA" id="ARBA00008892"/>
    </source>
</evidence>
<dbReference type="AlphaFoldDB" id="A0A6M3WE01"/>
<name>A0A6M3WE01_9CUCU</name>
<accession>A0A6M3WE01</accession>
<comment type="subunit">
    <text evidence="3">F-type ATPases have 2 components, CF(1) - the catalytic core - and CF(0) - the membrane proton channel.</text>
</comment>
<evidence type="ECO:0000256" key="12">
    <source>
        <dbReference type="RuleBase" id="RU003661"/>
    </source>
</evidence>
<sequence length="51" mass="6476">MPQMMPLNWLTLFLYFIAIFMLFNIILFFNFNINKDTSFKKFYKNKLNWKW</sequence>
<evidence type="ECO:0000256" key="5">
    <source>
        <dbReference type="ARBA" id="ARBA00022547"/>
    </source>
</evidence>
<evidence type="ECO:0000256" key="11">
    <source>
        <dbReference type="ARBA" id="ARBA00023136"/>
    </source>
</evidence>
<evidence type="ECO:0000256" key="4">
    <source>
        <dbReference type="ARBA" id="ARBA00022448"/>
    </source>
</evidence>
<keyword evidence="8 13" id="KW-1133">Transmembrane helix</keyword>
<evidence type="ECO:0000256" key="9">
    <source>
        <dbReference type="ARBA" id="ARBA00023065"/>
    </source>
</evidence>
<dbReference type="Pfam" id="PF00895">
    <property type="entry name" value="ATP-synt_8"/>
    <property type="match status" value="1"/>
</dbReference>
<keyword evidence="11 13" id="KW-0472">Membrane</keyword>
<evidence type="ECO:0000256" key="8">
    <source>
        <dbReference type="ARBA" id="ARBA00022989"/>
    </source>
</evidence>
<evidence type="ECO:0000256" key="7">
    <source>
        <dbReference type="ARBA" id="ARBA00022781"/>
    </source>
</evidence>
<keyword evidence="4 12" id="KW-0813">Transport</keyword>